<dbReference type="InterPro" id="IPR006139">
    <property type="entry name" value="D-isomer_2_OHA_DH_cat_dom"/>
</dbReference>
<dbReference type="SUPFAM" id="SSF52283">
    <property type="entry name" value="Formate/glycerate dehydrogenase catalytic domain-like"/>
    <property type="match status" value="1"/>
</dbReference>
<evidence type="ECO:0000256" key="3">
    <source>
        <dbReference type="ARBA" id="ARBA00023027"/>
    </source>
</evidence>
<dbReference type="PROSITE" id="PS00671">
    <property type="entry name" value="D_2_HYDROXYACID_DH_3"/>
    <property type="match status" value="1"/>
</dbReference>
<evidence type="ECO:0000259" key="5">
    <source>
        <dbReference type="Pfam" id="PF00389"/>
    </source>
</evidence>
<reference evidence="7" key="1">
    <citation type="submission" date="2022-01" db="EMBL/GenBank/DDBJ databases">
        <title>Corynebacterium sp. nov isolated from isolated from the feces of the greater white-fronted geese (Anser albifrons) at Poyang Lake, PR China.</title>
        <authorList>
            <person name="Liu Q."/>
        </authorList>
    </citation>
    <scope>NUCLEOTIDE SEQUENCE</scope>
    <source>
        <strain evidence="7">JCM 32435</strain>
    </source>
</reference>
<dbReference type="EMBL" id="JAKGSI010000005">
    <property type="protein sequence ID" value="MCF4007556.1"/>
    <property type="molecule type" value="Genomic_DNA"/>
</dbReference>
<dbReference type="Pfam" id="PF02826">
    <property type="entry name" value="2-Hacid_dh_C"/>
    <property type="match status" value="1"/>
</dbReference>
<dbReference type="InterPro" id="IPR058205">
    <property type="entry name" value="D-LDH-like"/>
</dbReference>
<dbReference type="RefSeq" id="WP_236119687.1">
    <property type="nucleotide sequence ID" value="NZ_JAKGSI010000005.1"/>
</dbReference>
<dbReference type="Proteomes" id="UP001139336">
    <property type="component" value="Unassembled WGS sequence"/>
</dbReference>
<comment type="similarity">
    <text evidence="1 4">Belongs to the D-isomer specific 2-hydroxyacid dehydrogenase family.</text>
</comment>
<dbReference type="GO" id="GO:0051287">
    <property type="term" value="F:NAD binding"/>
    <property type="evidence" value="ECO:0007669"/>
    <property type="project" value="InterPro"/>
</dbReference>
<proteinExistence type="inferred from homology"/>
<feature type="domain" description="D-isomer specific 2-hydroxyacid dehydrogenase NAD-binding" evidence="6">
    <location>
        <begin position="109"/>
        <end position="294"/>
    </location>
</feature>
<keyword evidence="3" id="KW-0520">NAD</keyword>
<dbReference type="SUPFAM" id="SSF51735">
    <property type="entry name" value="NAD(P)-binding Rossmann-fold domains"/>
    <property type="match status" value="1"/>
</dbReference>
<protein>
    <submittedName>
        <fullName evidence="7">D-lactate dehydrogenase VanH-A</fullName>
    </submittedName>
</protein>
<dbReference type="Gene3D" id="3.40.50.720">
    <property type="entry name" value="NAD(P)-binding Rossmann-like Domain"/>
    <property type="match status" value="2"/>
</dbReference>
<dbReference type="InterPro" id="IPR006140">
    <property type="entry name" value="D-isomer_DH_NAD-bd"/>
</dbReference>
<dbReference type="InterPro" id="IPR036291">
    <property type="entry name" value="NAD(P)-bd_dom_sf"/>
</dbReference>
<dbReference type="InterPro" id="IPR029753">
    <property type="entry name" value="D-isomer_DH_CS"/>
</dbReference>
<evidence type="ECO:0000313" key="7">
    <source>
        <dbReference type="EMBL" id="MCF4007556.1"/>
    </source>
</evidence>
<dbReference type="PANTHER" id="PTHR43026:SF1">
    <property type="entry name" value="2-HYDROXYACID DEHYDROGENASE HOMOLOG 1-RELATED"/>
    <property type="match status" value="1"/>
</dbReference>
<sequence>MRIAVYDATRGETPFYERWESEHPDWELSIFERAPRVEDFEDAAVDALSVSGGAVDAEIIRAAKAAGCRYVCTRSIGFDNIDLDATRAAGMKAANIAYSPHSVAEYAVLLMLMVSRNSRQMMRKFDAQDFRADNLEGQELHGKTVGIVGAGSIGLTVARCLSGFGCEILAVDPYPREDIGDLLTYVELDELLERSDIVSLHAALTEENRHVIGAESIARMKPGAIVINCARGPLVDSQALADALVSGHLGGAGLDVLEGEEGLYFQDHSAAPINHAALAQLRSMPNVVLSPHLAYLTREVVEQTVERGLGNVLAFHEGRPVAGELC</sequence>
<keyword evidence="2 4" id="KW-0560">Oxidoreductase</keyword>
<dbReference type="AlphaFoldDB" id="A0A9X1QR18"/>
<evidence type="ECO:0000256" key="2">
    <source>
        <dbReference type="ARBA" id="ARBA00023002"/>
    </source>
</evidence>
<name>A0A9X1QR18_9CORY</name>
<evidence type="ECO:0000256" key="4">
    <source>
        <dbReference type="RuleBase" id="RU003719"/>
    </source>
</evidence>
<dbReference type="GO" id="GO:0008720">
    <property type="term" value="F:D-lactate dehydrogenase (NAD+) activity"/>
    <property type="evidence" value="ECO:0007669"/>
    <property type="project" value="TreeGrafter"/>
</dbReference>
<evidence type="ECO:0000313" key="8">
    <source>
        <dbReference type="Proteomes" id="UP001139336"/>
    </source>
</evidence>
<accession>A0A9X1QR18</accession>
<evidence type="ECO:0000259" key="6">
    <source>
        <dbReference type="Pfam" id="PF02826"/>
    </source>
</evidence>
<organism evidence="7 8">
    <name type="scientific">Corynebacterium uropygiale</name>
    <dbReference type="NCBI Taxonomy" id="1775911"/>
    <lineage>
        <taxon>Bacteria</taxon>
        <taxon>Bacillati</taxon>
        <taxon>Actinomycetota</taxon>
        <taxon>Actinomycetes</taxon>
        <taxon>Mycobacteriales</taxon>
        <taxon>Corynebacteriaceae</taxon>
        <taxon>Corynebacterium</taxon>
    </lineage>
</organism>
<gene>
    <name evidence="7" type="ORF">L1O03_10305</name>
</gene>
<feature type="domain" description="D-isomer specific 2-hydroxyacid dehydrogenase catalytic" evidence="5">
    <location>
        <begin position="40"/>
        <end position="323"/>
    </location>
</feature>
<dbReference type="Pfam" id="PF00389">
    <property type="entry name" value="2-Hacid_dh"/>
    <property type="match status" value="1"/>
</dbReference>
<evidence type="ECO:0000256" key="1">
    <source>
        <dbReference type="ARBA" id="ARBA00005854"/>
    </source>
</evidence>
<comment type="caution">
    <text evidence="7">The sequence shown here is derived from an EMBL/GenBank/DDBJ whole genome shotgun (WGS) entry which is preliminary data.</text>
</comment>
<dbReference type="PANTHER" id="PTHR43026">
    <property type="entry name" value="2-HYDROXYACID DEHYDROGENASE HOMOLOG 1-RELATED"/>
    <property type="match status" value="1"/>
</dbReference>
<keyword evidence="8" id="KW-1185">Reference proteome</keyword>